<evidence type="ECO:0008006" key="3">
    <source>
        <dbReference type="Google" id="ProtNLM"/>
    </source>
</evidence>
<dbReference type="Proteomes" id="UP001519921">
    <property type="component" value="Unassembled WGS sequence"/>
</dbReference>
<dbReference type="EMBL" id="JAHXPT010000010">
    <property type="protein sequence ID" value="MBW6410974.1"/>
    <property type="molecule type" value="Genomic_DNA"/>
</dbReference>
<comment type="caution">
    <text evidence="1">The sequence shown here is derived from an EMBL/GenBank/DDBJ whole genome shotgun (WGS) entry which is preliminary data.</text>
</comment>
<dbReference type="RefSeq" id="WP_219780440.1">
    <property type="nucleotide sequence ID" value="NZ_JAHXPT010000010.1"/>
</dbReference>
<organism evidence="1 2">
    <name type="scientific">Clostridium weizhouense</name>
    <dbReference type="NCBI Taxonomy" id="2859781"/>
    <lineage>
        <taxon>Bacteria</taxon>
        <taxon>Bacillati</taxon>
        <taxon>Bacillota</taxon>
        <taxon>Clostridia</taxon>
        <taxon>Eubacteriales</taxon>
        <taxon>Clostridiaceae</taxon>
        <taxon>Clostridium</taxon>
    </lineage>
</organism>
<reference evidence="1 2" key="1">
    <citation type="submission" date="2021-07" db="EMBL/GenBank/DDBJ databases">
        <title>Clostridium weizhouense sp. nov., an anaerobic bacterium isolated from activated sludge of Petroleum wastewater.</title>
        <authorList>
            <person name="Li Q."/>
        </authorList>
    </citation>
    <scope>NUCLEOTIDE SEQUENCE [LARGE SCALE GENOMIC DNA]</scope>
    <source>
        <strain evidence="1 2">YB-6</strain>
    </source>
</reference>
<protein>
    <recommendedName>
        <fullName evidence="3">BIG2 domain-containing protein</fullName>
    </recommendedName>
</protein>
<keyword evidence="2" id="KW-1185">Reference proteome</keyword>
<proteinExistence type="predicted"/>
<evidence type="ECO:0000313" key="1">
    <source>
        <dbReference type="EMBL" id="MBW6410974.1"/>
    </source>
</evidence>
<evidence type="ECO:0000313" key="2">
    <source>
        <dbReference type="Proteomes" id="UP001519921"/>
    </source>
</evidence>
<gene>
    <name evidence="1" type="ORF">KYD98_12790</name>
</gene>
<dbReference type="Gene3D" id="2.60.40.1080">
    <property type="match status" value="1"/>
</dbReference>
<sequence>MDNNKSIYNVIKKSIEDYGQPIAINIHTDSSIDYNKKALVKYKNQAVQSNNMMIELQDEYLFIMLDKIKYDEYIYWNNAYYKVISIDNTIPNIYKVYCKFNNIIEEKVDKYTIILNDISLDVGSTIQLNPIYMKNGIEVKDVTCNYTIADSIIANCGENGLVNGIKEGSTTITINWEGITKTVHVNVKPTAQIDYKIDGIDKFKQKTQATFTINPMVDNSRLEIDPIDIQCDTVKVISQDNGTITLYGNPLYSDTEFTLYAYVGDKKVASKVIIVSKR</sequence>
<accession>A0ABS7AQZ1</accession>
<name>A0ABS7AQZ1_9CLOT</name>